<protein>
    <submittedName>
        <fullName evidence="1">Preprotein translocase subunit SecA</fullName>
    </submittedName>
</protein>
<dbReference type="EMBL" id="NUHO01000085">
    <property type="protein sequence ID" value="PGM90727.1"/>
    <property type="molecule type" value="Genomic_DNA"/>
</dbReference>
<dbReference type="AlphaFoldDB" id="A0A2B9DT19"/>
<evidence type="ECO:0000313" key="2">
    <source>
        <dbReference type="Proteomes" id="UP000222054"/>
    </source>
</evidence>
<organism evidence="1 2">
    <name type="scientific">Bacillus cereus</name>
    <dbReference type="NCBI Taxonomy" id="1396"/>
    <lineage>
        <taxon>Bacteria</taxon>
        <taxon>Bacillati</taxon>
        <taxon>Bacillota</taxon>
        <taxon>Bacilli</taxon>
        <taxon>Bacillales</taxon>
        <taxon>Bacillaceae</taxon>
        <taxon>Bacillus</taxon>
        <taxon>Bacillus cereus group</taxon>
    </lineage>
</organism>
<dbReference type="Proteomes" id="UP000222054">
    <property type="component" value="Unassembled WGS sequence"/>
</dbReference>
<proteinExistence type="predicted"/>
<accession>A0A2B9DT19</accession>
<reference evidence="1 2" key="1">
    <citation type="submission" date="2017-09" db="EMBL/GenBank/DDBJ databases">
        <title>Large-scale bioinformatics analysis of Bacillus genomes uncovers conserved roles of natural products in bacterial physiology.</title>
        <authorList>
            <consortium name="Agbiome Team Llc"/>
            <person name="Bleich R.M."/>
            <person name="Grubbs K.J."/>
            <person name="Santa Maria K.C."/>
            <person name="Allen S.E."/>
            <person name="Farag S."/>
            <person name="Shank E.A."/>
            <person name="Bowers A."/>
        </authorList>
    </citation>
    <scope>NUCLEOTIDE SEQUENCE [LARGE SCALE GENOMIC DNA]</scope>
    <source>
        <strain evidence="1 2">AFS053130</strain>
    </source>
</reference>
<gene>
    <name evidence="1" type="ORF">CN958_20630</name>
</gene>
<comment type="caution">
    <text evidence="1">The sequence shown here is derived from an EMBL/GenBank/DDBJ whole genome shotgun (WGS) entry which is preliminary data.</text>
</comment>
<name>A0A2B9DT19_BACCE</name>
<evidence type="ECO:0000313" key="1">
    <source>
        <dbReference type="EMBL" id="PGM90727.1"/>
    </source>
</evidence>
<sequence length="42" mass="4864">MLNLVKNSRISLSLENEILKRFAYEEVEKVEKSDEIGLIQPS</sequence>